<dbReference type="InterPro" id="IPR045607">
    <property type="entry name" value="DUF6452"/>
</dbReference>
<accession>A0A9D9HVG5</accession>
<dbReference type="Proteomes" id="UP000823641">
    <property type="component" value="Unassembled WGS sequence"/>
</dbReference>
<dbReference type="Pfam" id="PF20050">
    <property type="entry name" value="DUF6452"/>
    <property type="match status" value="1"/>
</dbReference>
<keyword evidence="1" id="KW-0732">Signal</keyword>
<evidence type="ECO:0008006" key="4">
    <source>
        <dbReference type="Google" id="ProtNLM"/>
    </source>
</evidence>
<comment type="caution">
    <text evidence="2">The sequence shown here is derived from an EMBL/GenBank/DDBJ whole genome shotgun (WGS) entry which is preliminary data.</text>
</comment>
<evidence type="ECO:0000313" key="2">
    <source>
        <dbReference type="EMBL" id="MBO8461092.1"/>
    </source>
</evidence>
<dbReference type="PROSITE" id="PS51257">
    <property type="entry name" value="PROKAR_LIPOPROTEIN"/>
    <property type="match status" value="1"/>
</dbReference>
<organism evidence="2 3">
    <name type="scientific">Candidatus Gallipaludibacter merdavium</name>
    <dbReference type="NCBI Taxonomy" id="2840839"/>
    <lineage>
        <taxon>Bacteria</taxon>
        <taxon>Pseudomonadati</taxon>
        <taxon>Bacteroidota</taxon>
        <taxon>Bacteroidia</taxon>
        <taxon>Bacteroidales</taxon>
        <taxon>Candidatus Gallipaludibacter</taxon>
    </lineage>
</organism>
<reference evidence="2" key="1">
    <citation type="submission" date="2020-10" db="EMBL/GenBank/DDBJ databases">
        <authorList>
            <person name="Gilroy R."/>
        </authorList>
    </citation>
    <scope>NUCLEOTIDE SEQUENCE</scope>
    <source>
        <strain evidence="2">G3-3990</strain>
    </source>
</reference>
<feature type="chain" id="PRO_5038482363" description="Lipoprotein" evidence="1">
    <location>
        <begin position="24"/>
        <end position="159"/>
    </location>
</feature>
<reference evidence="2" key="2">
    <citation type="journal article" date="2021" name="PeerJ">
        <title>Extensive microbial diversity within the chicken gut microbiome revealed by metagenomics and culture.</title>
        <authorList>
            <person name="Gilroy R."/>
            <person name="Ravi A."/>
            <person name="Getino M."/>
            <person name="Pursley I."/>
            <person name="Horton D.L."/>
            <person name="Alikhan N.F."/>
            <person name="Baker D."/>
            <person name="Gharbi K."/>
            <person name="Hall N."/>
            <person name="Watson M."/>
            <person name="Adriaenssens E.M."/>
            <person name="Foster-Nyarko E."/>
            <person name="Jarju S."/>
            <person name="Secka A."/>
            <person name="Antonio M."/>
            <person name="Oren A."/>
            <person name="Chaudhuri R.R."/>
            <person name="La Ragione R."/>
            <person name="Hildebrand F."/>
            <person name="Pallen M.J."/>
        </authorList>
    </citation>
    <scope>NUCLEOTIDE SEQUENCE</scope>
    <source>
        <strain evidence="2">G3-3990</strain>
    </source>
</reference>
<dbReference type="AlphaFoldDB" id="A0A9D9HVG5"/>
<protein>
    <recommendedName>
        <fullName evidence="4">Lipoprotein</fullName>
    </recommendedName>
</protein>
<dbReference type="EMBL" id="JADIMG010000112">
    <property type="protein sequence ID" value="MBO8461092.1"/>
    <property type="molecule type" value="Genomic_DNA"/>
</dbReference>
<name>A0A9D9HVG5_9BACT</name>
<evidence type="ECO:0000313" key="3">
    <source>
        <dbReference type="Proteomes" id="UP000823641"/>
    </source>
</evidence>
<gene>
    <name evidence="2" type="ORF">IAA73_12305</name>
</gene>
<sequence length="159" mass="18185">MNRYLSNSILCICALCFVLWLQACTPDEQCRKESIVNMEITFYNDSTLQKASVDSITIYGVGNDSILYNNQKSVSSVALPLQKTKNETQYVFTNGTYTDTLTIEHTNTDNFISIECGCFVYHNITNVYSQKTWIDSIAIINPDVTTTNYEDEHLQIFMR</sequence>
<feature type="signal peptide" evidence="1">
    <location>
        <begin position="1"/>
        <end position="23"/>
    </location>
</feature>
<proteinExistence type="predicted"/>
<evidence type="ECO:0000256" key="1">
    <source>
        <dbReference type="SAM" id="SignalP"/>
    </source>
</evidence>